<proteinExistence type="predicted"/>
<feature type="signal peptide" evidence="1">
    <location>
        <begin position="1"/>
        <end position="17"/>
    </location>
</feature>
<sequence>MRAATSLVALLCEAALADNCPESSGSRSYWRIDDLVLKVYNWDNGGTTGTFGFKSYYSGTNKTVECLAKDVDLAKLGDVWSPCSSPESEFQFHFADLSLSLKETWPCSGASLGANATGNMMMHGCLDTNTEKGVESDCNVMEFEMAANITSESPAAQTGHHH</sequence>
<keyword evidence="1" id="KW-0732">Signal</keyword>
<evidence type="ECO:0008006" key="4">
    <source>
        <dbReference type="Google" id="ProtNLM"/>
    </source>
</evidence>
<dbReference type="AlphaFoldDB" id="A0AA40F563"/>
<organism evidence="2 3">
    <name type="scientific">Schizothecium vesticola</name>
    <dbReference type="NCBI Taxonomy" id="314040"/>
    <lineage>
        <taxon>Eukaryota</taxon>
        <taxon>Fungi</taxon>
        <taxon>Dikarya</taxon>
        <taxon>Ascomycota</taxon>
        <taxon>Pezizomycotina</taxon>
        <taxon>Sordariomycetes</taxon>
        <taxon>Sordariomycetidae</taxon>
        <taxon>Sordariales</taxon>
        <taxon>Schizotheciaceae</taxon>
        <taxon>Schizothecium</taxon>
    </lineage>
</organism>
<comment type="caution">
    <text evidence="2">The sequence shown here is derived from an EMBL/GenBank/DDBJ whole genome shotgun (WGS) entry which is preliminary data.</text>
</comment>
<gene>
    <name evidence="2" type="ORF">B0T18DRAFT_435777</name>
</gene>
<keyword evidence="3" id="KW-1185">Reference proteome</keyword>
<evidence type="ECO:0000313" key="3">
    <source>
        <dbReference type="Proteomes" id="UP001172155"/>
    </source>
</evidence>
<name>A0AA40F563_9PEZI</name>
<protein>
    <recommendedName>
        <fullName evidence="4">AA1-like domain-containing protein</fullName>
    </recommendedName>
</protein>
<feature type="chain" id="PRO_5041418868" description="AA1-like domain-containing protein" evidence="1">
    <location>
        <begin position="18"/>
        <end position="162"/>
    </location>
</feature>
<dbReference type="EMBL" id="JAUKUD010000002">
    <property type="protein sequence ID" value="KAK0751414.1"/>
    <property type="molecule type" value="Genomic_DNA"/>
</dbReference>
<evidence type="ECO:0000256" key="1">
    <source>
        <dbReference type="SAM" id="SignalP"/>
    </source>
</evidence>
<reference evidence="2" key="1">
    <citation type="submission" date="2023-06" db="EMBL/GenBank/DDBJ databases">
        <title>Genome-scale phylogeny and comparative genomics of the fungal order Sordariales.</title>
        <authorList>
            <consortium name="Lawrence Berkeley National Laboratory"/>
            <person name="Hensen N."/>
            <person name="Bonometti L."/>
            <person name="Westerberg I."/>
            <person name="Brannstrom I.O."/>
            <person name="Guillou S."/>
            <person name="Cros-Aarteil S."/>
            <person name="Calhoun S."/>
            <person name="Haridas S."/>
            <person name="Kuo A."/>
            <person name="Mondo S."/>
            <person name="Pangilinan J."/>
            <person name="Riley R."/>
            <person name="LaButti K."/>
            <person name="Andreopoulos B."/>
            <person name="Lipzen A."/>
            <person name="Chen C."/>
            <person name="Yanf M."/>
            <person name="Daum C."/>
            <person name="Ng V."/>
            <person name="Clum A."/>
            <person name="Steindorff A."/>
            <person name="Ohm R."/>
            <person name="Martin F."/>
            <person name="Silar P."/>
            <person name="Natvig D."/>
            <person name="Lalanne C."/>
            <person name="Gautier V."/>
            <person name="Ament-velasquez S.L."/>
            <person name="Kruys A."/>
            <person name="Hutchinson M.I."/>
            <person name="Powell A.J."/>
            <person name="Barry K."/>
            <person name="Miller A.N."/>
            <person name="Grigoriev I.V."/>
            <person name="Debuchy R."/>
            <person name="Gladieux P."/>
            <person name="Thoren M.H."/>
            <person name="Johannesson H."/>
        </authorList>
    </citation>
    <scope>NUCLEOTIDE SEQUENCE</scope>
    <source>
        <strain evidence="2">SMH3187-1</strain>
    </source>
</reference>
<evidence type="ECO:0000313" key="2">
    <source>
        <dbReference type="EMBL" id="KAK0751414.1"/>
    </source>
</evidence>
<dbReference type="Proteomes" id="UP001172155">
    <property type="component" value="Unassembled WGS sequence"/>
</dbReference>
<accession>A0AA40F563</accession>